<comment type="caution">
    <text evidence="1">The sequence shown here is derived from an EMBL/GenBank/DDBJ whole genome shotgun (WGS) entry which is preliminary data.</text>
</comment>
<dbReference type="Proteomes" id="UP000324222">
    <property type="component" value="Unassembled WGS sequence"/>
</dbReference>
<gene>
    <name evidence="1" type="ORF">E2C01_019219</name>
</gene>
<accession>A0A5B7DXA5</accession>
<proteinExistence type="predicted"/>
<dbReference type="AlphaFoldDB" id="A0A5B7DXA5"/>
<protein>
    <submittedName>
        <fullName evidence="1">Uncharacterized protein</fullName>
    </submittedName>
</protein>
<dbReference type="EMBL" id="VSRR010001553">
    <property type="protein sequence ID" value="MPC26088.1"/>
    <property type="molecule type" value="Genomic_DNA"/>
</dbReference>
<sequence>MEKLAGSWRVAWGGREAGDGDSWEGRRLYLPFRPSLRPSSSSVHVHETPPERSIGGSFRLAAAKLFPAGLWDDGSAAHQPVSHFS</sequence>
<organism evidence="1 2">
    <name type="scientific">Portunus trituberculatus</name>
    <name type="common">Swimming crab</name>
    <name type="synonym">Neptunus trituberculatus</name>
    <dbReference type="NCBI Taxonomy" id="210409"/>
    <lineage>
        <taxon>Eukaryota</taxon>
        <taxon>Metazoa</taxon>
        <taxon>Ecdysozoa</taxon>
        <taxon>Arthropoda</taxon>
        <taxon>Crustacea</taxon>
        <taxon>Multicrustacea</taxon>
        <taxon>Malacostraca</taxon>
        <taxon>Eumalacostraca</taxon>
        <taxon>Eucarida</taxon>
        <taxon>Decapoda</taxon>
        <taxon>Pleocyemata</taxon>
        <taxon>Brachyura</taxon>
        <taxon>Eubrachyura</taxon>
        <taxon>Portunoidea</taxon>
        <taxon>Portunidae</taxon>
        <taxon>Portuninae</taxon>
        <taxon>Portunus</taxon>
    </lineage>
</organism>
<name>A0A5B7DXA5_PORTR</name>
<evidence type="ECO:0000313" key="2">
    <source>
        <dbReference type="Proteomes" id="UP000324222"/>
    </source>
</evidence>
<reference evidence="1 2" key="1">
    <citation type="submission" date="2019-05" db="EMBL/GenBank/DDBJ databases">
        <title>Another draft genome of Portunus trituberculatus and its Hox gene families provides insights of decapod evolution.</title>
        <authorList>
            <person name="Jeong J.-H."/>
            <person name="Song I."/>
            <person name="Kim S."/>
            <person name="Choi T."/>
            <person name="Kim D."/>
            <person name="Ryu S."/>
            <person name="Kim W."/>
        </authorList>
    </citation>
    <scope>NUCLEOTIDE SEQUENCE [LARGE SCALE GENOMIC DNA]</scope>
    <source>
        <tissue evidence="1">Muscle</tissue>
    </source>
</reference>
<evidence type="ECO:0000313" key="1">
    <source>
        <dbReference type="EMBL" id="MPC26088.1"/>
    </source>
</evidence>
<keyword evidence="2" id="KW-1185">Reference proteome</keyword>